<organism evidence="10 11">
    <name type="scientific">Malassezia equina</name>
    <dbReference type="NCBI Taxonomy" id="1381935"/>
    <lineage>
        <taxon>Eukaryota</taxon>
        <taxon>Fungi</taxon>
        <taxon>Dikarya</taxon>
        <taxon>Basidiomycota</taxon>
        <taxon>Ustilaginomycotina</taxon>
        <taxon>Malasseziomycetes</taxon>
        <taxon>Malasseziales</taxon>
        <taxon>Malasseziaceae</taxon>
        <taxon>Malassezia</taxon>
    </lineage>
</organism>
<dbReference type="InterPro" id="IPR005801">
    <property type="entry name" value="ADC_synthase"/>
</dbReference>
<keyword evidence="5" id="KW-0822">Tryptophan biosynthesis</keyword>
<evidence type="ECO:0000256" key="1">
    <source>
        <dbReference type="ARBA" id="ARBA00004873"/>
    </source>
</evidence>
<reference evidence="10" key="1">
    <citation type="submission" date="2023-03" db="EMBL/GenBank/DDBJ databases">
        <title>Mating type loci evolution in Malassezia.</title>
        <authorList>
            <person name="Coelho M.A."/>
        </authorList>
    </citation>
    <scope>NUCLEOTIDE SEQUENCE</scope>
    <source>
        <strain evidence="10">CBS 12830</strain>
    </source>
</reference>
<dbReference type="GO" id="GO:0000162">
    <property type="term" value="P:L-tryptophan biosynthetic process"/>
    <property type="evidence" value="ECO:0007669"/>
    <property type="project" value="UniProtKB-KW"/>
</dbReference>
<dbReference type="InterPro" id="IPR005256">
    <property type="entry name" value="Anth_synth_I_PabB"/>
</dbReference>
<evidence type="ECO:0000313" key="11">
    <source>
        <dbReference type="Proteomes" id="UP001214415"/>
    </source>
</evidence>
<dbReference type="PANTHER" id="PTHR11236:SF9">
    <property type="entry name" value="ANTHRANILATE SYNTHASE COMPONENT 1"/>
    <property type="match status" value="1"/>
</dbReference>
<dbReference type="InterPro" id="IPR015890">
    <property type="entry name" value="Chorismate_C"/>
</dbReference>
<sequence>MPWEPPVAPSREEVRDALCGGRGNVIPVYAKVPADLLTPVMAHLRLSNGAELGQESFLLESVSTGERVGRYSFLGTKPLDVLRTGPNCALQGDPLHHLEQRMNDYKYVQLPELHMFTGGAVGYMAFDCIQHFEPKTKRELRDPFGMPESVWLLCDTAVIFDHVYQTVYCVAHVHRRTPDADVDALYDAAVRSVHALVHAIHVDNTPLPKQPAIRLGSEATSNVGQAGYERFVTKLREHILCGDIFQAVPSQRLARPTQLHPFNCYRHLRRINPSPYMFYVDCGDAQLVGASPETLCSVHRGEVAVHAIAGTVRRGKTPQEDETLAQQLLSSEKDRAEHIMLVDLARNDISRVCDPVTTRVESLMNVEKFSHVIHLTSRVTGQLRSDRSKLDALRSIFPAGTVSGAPKVRAIELVTELEQERRGVYAGAVGRIDFAKDELDACIAIRTMTFKDGIAYLQAGGGIVYDSVEEDEYIETMNKLGSNLRCLAEAEQAYAELTVR</sequence>
<proteinExistence type="inferred from homology"/>
<comment type="similarity">
    <text evidence="2">Belongs to the anthranilate synthase component I family.</text>
</comment>
<comment type="pathway">
    <text evidence="1">Amino-acid biosynthesis; L-tryptophan biosynthesis; L-tryptophan from chorismate: step 1/5.</text>
</comment>
<evidence type="ECO:0000256" key="2">
    <source>
        <dbReference type="ARBA" id="ARBA00009562"/>
    </source>
</evidence>
<dbReference type="Pfam" id="PF00425">
    <property type="entry name" value="Chorismate_bind"/>
    <property type="match status" value="1"/>
</dbReference>
<feature type="domain" description="Chorismate-utilising enzyme C-terminal" evidence="8">
    <location>
        <begin position="226"/>
        <end position="479"/>
    </location>
</feature>
<evidence type="ECO:0000313" key="10">
    <source>
        <dbReference type="EMBL" id="WFD25004.1"/>
    </source>
</evidence>
<evidence type="ECO:0000256" key="7">
    <source>
        <dbReference type="ARBA" id="ARBA00023239"/>
    </source>
</evidence>
<protein>
    <recommendedName>
        <fullName evidence="3">anthranilate synthase</fullName>
        <ecNumber evidence="3">4.1.3.27</ecNumber>
    </recommendedName>
</protein>
<dbReference type="InterPro" id="IPR006805">
    <property type="entry name" value="Anth_synth_I_N"/>
</dbReference>
<evidence type="ECO:0000256" key="4">
    <source>
        <dbReference type="ARBA" id="ARBA00022605"/>
    </source>
</evidence>
<keyword evidence="7 10" id="KW-0456">Lyase</keyword>
<dbReference type="PRINTS" id="PR00095">
    <property type="entry name" value="ANTSNTHASEI"/>
</dbReference>
<dbReference type="Pfam" id="PF04715">
    <property type="entry name" value="Anth_synt_I_N"/>
    <property type="match status" value="1"/>
</dbReference>
<dbReference type="EC" id="4.1.3.27" evidence="3"/>
<dbReference type="PANTHER" id="PTHR11236">
    <property type="entry name" value="AMINOBENZOATE/ANTHRANILATE SYNTHASE"/>
    <property type="match status" value="1"/>
</dbReference>
<evidence type="ECO:0000256" key="6">
    <source>
        <dbReference type="ARBA" id="ARBA00023141"/>
    </source>
</evidence>
<feature type="domain" description="Anthranilate synthase component I N-terminal" evidence="9">
    <location>
        <begin position="35"/>
        <end position="168"/>
    </location>
</feature>
<dbReference type="Proteomes" id="UP001214415">
    <property type="component" value="Chromosome 8"/>
</dbReference>
<dbReference type="EMBL" id="CP119907">
    <property type="protein sequence ID" value="WFD25004.1"/>
    <property type="molecule type" value="Genomic_DNA"/>
</dbReference>
<gene>
    <name evidence="10" type="primary">TRP2</name>
    <name evidence="10" type="ORF">MEQU1_003711</name>
</gene>
<evidence type="ECO:0000259" key="9">
    <source>
        <dbReference type="Pfam" id="PF04715"/>
    </source>
</evidence>
<dbReference type="SUPFAM" id="SSF56322">
    <property type="entry name" value="ADC synthase"/>
    <property type="match status" value="1"/>
</dbReference>
<evidence type="ECO:0000256" key="3">
    <source>
        <dbReference type="ARBA" id="ARBA00012266"/>
    </source>
</evidence>
<dbReference type="InterPro" id="IPR019999">
    <property type="entry name" value="Anth_synth_I-like"/>
</dbReference>
<accession>A0AAF0EHV3</accession>
<dbReference type="AlphaFoldDB" id="A0AAF0EHV3"/>
<keyword evidence="4" id="KW-0028">Amino-acid biosynthesis</keyword>
<keyword evidence="11" id="KW-1185">Reference proteome</keyword>
<name>A0AAF0EHV3_9BASI</name>
<dbReference type="Gene3D" id="3.60.120.10">
    <property type="entry name" value="Anthranilate synthase"/>
    <property type="match status" value="1"/>
</dbReference>
<dbReference type="NCBIfam" id="TIGR00564">
    <property type="entry name" value="trpE_most"/>
    <property type="match status" value="1"/>
</dbReference>
<dbReference type="GO" id="GO:0004049">
    <property type="term" value="F:anthranilate synthase activity"/>
    <property type="evidence" value="ECO:0007669"/>
    <property type="project" value="UniProtKB-EC"/>
</dbReference>
<evidence type="ECO:0000259" key="8">
    <source>
        <dbReference type="Pfam" id="PF00425"/>
    </source>
</evidence>
<keyword evidence="6" id="KW-0057">Aromatic amino acid biosynthesis</keyword>
<evidence type="ECO:0000256" key="5">
    <source>
        <dbReference type="ARBA" id="ARBA00022822"/>
    </source>
</evidence>